<dbReference type="PROSITE" id="PS50943">
    <property type="entry name" value="HTH_CROC1"/>
    <property type="match status" value="1"/>
</dbReference>
<dbReference type="AlphaFoldDB" id="A0A9Q3W1I2"/>
<comment type="caution">
    <text evidence="2">The sequence shown here is derived from an EMBL/GenBank/DDBJ whole genome shotgun (WGS) entry which is preliminary data.</text>
</comment>
<dbReference type="InterPro" id="IPR001387">
    <property type="entry name" value="Cro/C1-type_HTH"/>
</dbReference>
<evidence type="ECO:0000313" key="2">
    <source>
        <dbReference type="EMBL" id="MCE7508925.1"/>
    </source>
</evidence>
<protein>
    <submittedName>
        <fullName evidence="2">Helix-turn-helix domain-containing protein</fullName>
    </submittedName>
</protein>
<evidence type="ECO:0000313" key="3">
    <source>
        <dbReference type="Proteomes" id="UP001107961"/>
    </source>
</evidence>
<dbReference type="GO" id="GO:0003677">
    <property type="term" value="F:DNA binding"/>
    <property type="evidence" value="ECO:0007669"/>
    <property type="project" value="InterPro"/>
</dbReference>
<dbReference type="Pfam" id="PF01381">
    <property type="entry name" value="HTH_3"/>
    <property type="match status" value="1"/>
</dbReference>
<keyword evidence="3" id="KW-1185">Reference proteome</keyword>
<dbReference type="SMART" id="SM00530">
    <property type="entry name" value="HTH_XRE"/>
    <property type="match status" value="1"/>
</dbReference>
<feature type="domain" description="HTH cro/C1-type" evidence="1">
    <location>
        <begin position="11"/>
        <end position="69"/>
    </location>
</feature>
<dbReference type="Proteomes" id="UP001107961">
    <property type="component" value="Unassembled WGS sequence"/>
</dbReference>
<dbReference type="KEGG" id="axe:P40_05595"/>
<evidence type="ECO:0000259" key="1">
    <source>
        <dbReference type="PROSITE" id="PS50943"/>
    </source>
</evidence>
<sequence>METINQVGRNLREARRKAYPKDSLEDFALRIGVGRATLQRMEKGDLSVSLGKYFQAAKLLGLEAPFHELLKPRQSLFDD</sequence>
<name>A0A9Q3W1I2_9GAMM</name>
<proteinExistence type="predicted"/>
<gene>
    <name evidence="2" type="ORF">LZG35_09780</name>
</gene>
<dbReference type="SUPFAM" id="SSF47413">
    <property type="entry name" value="lambda repressor-like DNA-binding domains"/>
    <property type="match status" value="1"/>
</dbReference>
<dbReference type="EMBL" id="JAJVKT010000010">
    <property type="protein sequence ID" value="MCE7508925.1"/>
    <property type="molecule type" value="Genomic_DNA"/>
</dbReference>
<organism evidence="2 3">
    <name type="scientific">Alloalcanivorax xenomutans</name>
    <dbReference type="NCBI Taxonomy" id="1094342"/>
    <lineage>
        <taxon>Bacteria</taxon>
        <taxon>Pseudomonadati</taxon>
        <taxon>Pseudomonadota</taxon>
        <taxon>Gammaproteobacteria</taxon>
        <taxon>Oceanospirillales</taxon>
        <taxon>Alcanivoracaceae</taxon>
        <taxon>Alloalcanivorax</taxon>
    </lineage>
</organism>
<dbReference type="InterPro" id="IPR010982">
    <property type="entry name" value="Lambda_DNA-bd_dom_sf"/>
</dbReference>
<dbReference type="Gene3D" id="1.10.260.40">
    <property type="entry name" value="lambda repressor-like DNA-binding domains"/>
    <property type="match status" value="1"/>
</dbReference>
<accession>A0A9Q3W1I2</accession>
<dbReference type="CDD" id="cd00093">
    <property type="entry name" value="HTH_XRE"/>
    <property type="match status" value="1"/>
</dbReference>
<dbReference type="RefSeq" id="WP_080530594.1">
    <property type="nucleotide sequence ID" value="NZ_CP012331.1"/>
</dbReference>
<reference evidence="2" key="1">
    <citation type="submission" date="2022-01" db="EMBL/GenBank/DDBJ databases">
        <authorList>
            <person name="Karlyshev A.V."/>
            <person name="Jaspars M."/>
        </authorList>
    </citation>
    <scope>NUCLEOTIDE SEQUENCE</scope>
    <source>
        <strain evidence="2">AGSA3-2</strain>
    </source>
</reference>